<dbReference type="GO" id="GO:0015031">
    <property type="term" value="P:protein transport"/>
    <property type="evidence" value="ECO:0007669"/>
    <property type="project" value="UniProtKB-KW"/>
</dbReference>
<evidence type="ECO:0000256" key="3">
    <source>
        <dbReference type="ARBA" id="ARBA00020392"/>
    </source>
</evidence>
<evidence type="ECO:0000256" key="5">
    <source>
        <dbReference type="ARBA" id="ARBA00022475"/>
    </source>
</evidence>
<evidence type="ECO:0000313" key="13">
    <source>
        <dbReference type="Proteomes" id="UP000525987"/>
    </source>
</evidence>
<comment type="caution">
    <text evidence="12">The sequence shown here is derived from an EMBL/GenBank/DDBJ whole genome shotgun (WGS) entry which is preliminary data.</text>
</comment>
<name>A0A7W5BWF8_9GAMM</name>
<dbReference type="Proteomes" id="UP000525987">
    <property type="component" value="Unassembled WGS sequence"/>
</dbReference>
<dbReference type="GO" id="GO:0071973">
    <property type="term" value="P:bacterial-type flagellum-dependent cell motility"/>
    <property type="evidence" value="ECO:0007669"/>
    <property type="project" value="InterPro"/>
</dbReference>
<reference evidence="12 13" key="1">
    <citation type="submission" date="2020-08" db="EMBL/GenBank/DDBJ databases">
        <title>Genomic Encyclopedia of Type Strains, Phase III (KMG-III): the genomes of soil and plant-associated and newly described type strains.</title>
        <authorList>
            <person name="Whitman W."/>
        </authorList>
    </citation>
    <scope>NUCLEOTIDE SEQUENCE [LARGE SCALE GENOMIC DNA]</scope>
    <source>
        <strain evidence="12 13">CECT 5995</strain>
    </source>
</reference>
<evidence type="ECO:0000256" key="11">
    <source>
        <dbReference type="SAM" id="MobiDB-lite"/>
    </source>
</evidence>
<dbReference type="PANTHER" id="PTHR38786:SF1">
    <property type="entry name" value="FLAGELLAR FLIJ PROTEIN"/>
    <property type="match status" value="1"/>
</dbReference>
<accession>A0A7W5BWF8</accession>
<dbReference type="GO" id="GO:0044781">
    <property type="term" value="P:bacterial-type flagellum organization"/>
    <property type="evidence" value="ECO:0007669"/>
    <property type="project" value="UniProtKB-KW"/>
</dbReference>
<comment type="subcellular location">
    <subcellularLocation>
        <location evidence="1">Cell membrane</location>
        <topology evidence="1">Peripheral membrane protein</topology>
        <orientation evidence="1">Cytoplasmic side</orientation>
    </subcellularLocation>
</comment>
<evidence type="ECO:0000313" key="12">
    <source>
        <dbReference type="EMBL" id="MBB3140369.1"/>
    </source>
</evidence>
<dbReference type="InterPro" id="IPR018006">
    <property type="entry name" value="Flag_FliJ_proteobac"/>
</dbReference>
<evidence type="ECO:0000256" key="1">
    <source>
        <dbReference type="ARBA" id="ARBA00004413"/>
    </source>
</evidence>
<dbReference type="Gene3D" id="1.10.287.1700">
    <property type="match status" value="1"/>
</dbReference>
<organism evidence="12 13">
    <name type="scientific">Halomonas organivorans</name>
    <dbReference type="NCBI Taxonomy" id="257772"/>
    <lineage>
        <taxon>Bacteria</taxon>
        <taxon>Pseudomonadati</taxon>
        <taxon>Pseudomonadota</taxon>
        <taxon>Gammaproteobacteria</taxon>
        <taxon>Oceanospirillales</taxon>
        <taxon>Halomonadaceae</taxon>
        <taxon>Halomonas</taxon>
    </lineage>
</organism>
<keyword evidence="5" id="KW-1003">Cell membrane</keyword>
<evidence type="ECO:0000256" key="9">
    <source>
        <dbReference type="ARBA" id="ARBA00023136"/>
    </source>
</evidence>
<proteinExistence type="inferred from homology"/>
<evidence type="ECO:0000256" key="2">
    <source>
        <dbReference type="ARBA" id="ARBA00010004"/>
    </source>
</evidence>
<dbReference type="NCBIfam" id="TIGR02473">
    <property type="entry name" value="flagell_FliJ"/>
    <property type="match status" value="1"/>
</dbReference>
<protein>
    <recommendedName>
        <fullName evidence="3">Flagellar FliJ protein</fullName>
    </recommendedName>
</protein>
<keyword evidence="8" id="KW-0653">Protein transport</keyword>
<keyword evidence="12" id="KW-0282">Flagellum</keyword>
<keyword evidence="7" id="KW-1005">Bacterial flagellum biogenesis</keyword>
<dbReference type="PANTHER" id="PTHR38786">
    <property type="entry name" value="FLAGELLAR FLIJ PROTEIN"/>
    <property type="match status" value="1"/>
</dbReference>
<evidence type="ECO:0000256" key="4">
    <source>
        <dbReference type="ARBA" id="ARBA00022448"/>
    </source>
</evidence>
<keyword evidence="4" id="KW-0813">Transport</keyword>
<evidence type="ECO:0000256" key="10">
    <source>
        <dbReference type="ARBA" id="ARBA00023225"/>
    </source>
</evidence>
<feature type="region of interest" description="Disordered" evidence="11">
    <location>
        <begin position="111"/>
        <end position="131"/>
    </location>
</feature>
<dbReference type="GO" id="GO:0006935">
    <property type="term" value="P:chemotaxis"/>
    <property type="evidence" value="ECO:0007669"/>
    <property type="project" value="UniProtKB-KW"/>
</dbReference>
<evidence type="ECO:0000256" key="6">
    <source>
        <dbReference type="ARBA" id="ARBA00022500"/>
    </source>
</evidence>
<dbReference type="InterPro" id="IPR053716">
    <property type="entry name" value="Flag_assembly_chemotaxis_eff"/>
</dbReference>
<keyword evidence="9" id="KW-0472">Membrane</keyword>
<sequence>MSRTALDNLTELAREARDLAGQRLAGDRRSVDQIVAQLESLQRYRAEYAAQLQVALREGIDPASMHNYQRFLASLDDALVRARQALEEQHRRVAHSQRHWQQEQRRLSSYDTLAERRADAQRRAEQRREQRDTDELVTQRWLRRNTVPSGY</sequence>
<dbReference type="Pfam" id="PF02050">
    <property type="entry name" value="FliJ"/>
    <property type="match status" value="1"/>
</dbReference>
<dbReference type="EMBL" id="JACHXM010000004">
    <property type="protein sequence ID" value="MBB3140369.1"/>
    <property type="molecule type" value="Genomic_DNA"/>
</dbReference>
<dbReference type="GO" id="GO:0009288">
    <property type="term" value="C:bacterial-type flagellum"/>
    <property type="evidence" value="ECO:0007669"/>
    <property type="project" value="InterPro"/>
</dbReference>
<keyword evidence="10" id="KW-1006">Bacterial flagellum protein export</keyword>
<keyword evidence="12" id="KW-0966">Cell projection</keyword>
<dbReference type="AlphaFoldDB" id="A0A7W5BWF8"/>
<dbReference type="RefSeq" id="WP_183386768.1">
    <property type="nucleotide sequence ID" value="NZ_JACHXM010000004.1"/>
</dbReference>
<dbReference type="GO" id="GO:0003774">
    <property type="term" value="F:cytoskeletal motor activity"/>
    <property type="evidence" value="ECO:0007669"/>
    <property type="project" value="InterPro"/>
</dbReference>
<evidence type="ECO:0000256" key="8">
    <source>
        <dbReference type="ARBA" id="ARBA00022927"/>
    </source>
</evidence>
<gene>
    <name evidence="12" type="ORF">FHR96_001231</name>
</gene>
<dbReference type="PIRSF" id="PIRSF019404">
    <property type="entry name" value="FliJ"/>
    <property type="match status" value="1"/>
</dbReference>
<keyword evidence="6" id="KW-0145">Chemotaxis</keyword>
<keyword evidence="12" id="KW-0969">Cilium</keyword>
<comment type="similarity">
    <text evidence="2">Belongs to the FliJ family.</text>
</comment>
<dbReference type="GO" id="GO:0005886">
    <property type="term" value="C:plasma membrane"/>
    <property type="evidence" value="ECO:0007669"/>
    <property type="project" value="UniProtKB-SubCell"/>
</dbReference>
<dbReference type="InterPro" id="IPR052570">
    <property type="entry name" value="FliJ"/>
</dbReference>
<evidence type="ECO:0000256" key="7">
    <source>
        <dbReference type="ARBA" id="ARBA00022795"/>
    </source>
</evidence>
<dbReference type="InterPro" id="IPR012823">
    <property type="entry name" value="Flagell_FliJ"/>
</dbReference>
<dbReference type="PRINTS" id="PR01004">
    <property type="entry name" value="FLGFLIJ"/>
</dbReference>
<keyword evidence="13" id="KW-1185">Reference proteome</keyword>